<dbReference type="PANTHER" id="PTHR30146:SF153">
    <property type="entry name" value="LACTOSE OPERON REPRESSOR"/>
    <property type="match status" value="1"/>
</dbReference>
<feature type="domain" description="HTH lacI-type" evidence="4">
    <location>
        <begin position="9"/>
        <end position="63"/>
    </location>
</feature>
<reference evidence="5 6" key="1">
    <citation type="submission" date="2020-08" db="EMBL/GenBank/DDBJ databases">
        <title>Sequencing the genomes of 1000 actinobacteria strains.</title>
        <authorList>
            <person name="Klenk H.-P."/>
        </authorList>
    </citation>
    <scope>NUCLEOTIDE SEQUENCE [LARGE SCALE GENOMIC DNA]</scope>
    <source>
        <strain evidence="5 6">DSM 44936</strain>
    </source>
</reference>
<dbReference type="SMART" id="SM00354">
    <property type="entry name" value="HTH_LACI"/>
    <property type="match status" value="1"/>
</dbReference>
<dbReference type="InterPro" id="IPR046335">
    <property type="entry name" value="LacI/GalR-like_sensor"/>
</dbReference>
<dbReference type="InterPro" id="IPR000843">
    <property type="entry name" value="HTH_LacI"/>
</dbReference>
<dbReference type="PROSITE" id="PS50932">
    <property type="entry name" value="HTH_LACI_2"/>
    <property type="match status" value="1"/>
</dbReference>
<dbReference type="Pfam" id="PF00356">
    <property type="entry name" value="LacI"/>
    <property type="match status" value="1"/>
</dbReference>
<dbReference type="CDD" id="cd06296">
    <property type="entry name" value="PBP1_CatR-like"/>
    <property type="match status" value="1"/>
</dbReference>
<dbReference type="CDD" id="cd01392">
    <property type="entry name" value="HTH_LacI"/>
    <property type="match status" value="1"/>
</dbReference>
<evidence type="ECO:0000259" key="4">
    <source>
        <dbReference type="PROSITE" id="PS50932"/>
    </source>
</evidence>
<dbReference type="AlphaFoldDB" id="A0A7X0M5C9"/>
<dbReference type="GO" id="GO:0000976">
    <property type="term" value="F:transcription cis-regulatory region binding"/>
    <property type="evidence" value="ECO:0007669"/>
    <property type="project" value="TreeGrafter"/>
</dbReference>
<dbReference type="InterPro" id="IPR010982">
    <property type="entry name" value="Lambda_DNA-bd_dom_sf"/>
</dbReference>
<dbReference type="SUPFAM" id="SSF47413">
    <property type="entry name" value="lambda repressor-like DNA-binding domains"/>
    <property type="match status" value="1"/>
</dbReference>
<dbReference type="SUPFAM" id="SSF53822">
    <property type="entry name" value="Periplasmic binding protein-like I"/>
    <property type="match status" value="1"/>
</dbReference>
<name>A0A7X0M5C9_9ACTN</name>
<dbReference type="Gene3D" id="1.10.260.40">
    <property type="entry name" value="lambda repressor-like DNA-binding domains"/>
    <property type="match status" value="1"/>
</dbReference>
<dbReference type="GO" id="GO:0003700">
    <property type="term" value="F:DNA-binding transcription factor activity"/>
    <property type="evidence" value="ECO:0007669"/>
    <property type="project" value="TreeGrafter"/>
</dbReference>
<keyword evidence="6" id="KW-1185">Reference proteome</keyword>
<dbReference type="Gene3D" id="3.40.50.2300">
    <property type="match status" value="2"/>
</dbReference>
<accession>A0A7X0M5C9</accession>
<protein>
    <submittedName>
        <fullName evidence="5">DNA-binding LacI/PurR family transcriptional regulator</fullName>
    </submittedName>
</protein>
<evidence type="ECO:0000256" key="2">
    <source>
        <dbReference type="ARBA" id="ARBA00023125"/>
    </source>
</evidence>
<dbReference type="InterPro" id="IPR028082">
    <property type="entry name" value="Peripla_BP_I"/>
</dbReference>
<organism evidence="5 6">
    <name type="scientific">Sphaerisporangium rubeum</name>
    <dbReference type="NCBI Taxonomy" id="321317"/>
    <lineage>
        <taxon>Bacteria</taxon>
        <taxon>Bacillati</taxon>
        <taxon>Actinomycetota</taxon>
        <taxon>Actinomycetes</taxon>
        <taxon>Streptosporangiales</taxon>
        <taxon>Streptosporangiaceae</taxon>
        <taxon>Sphaerisporangium</taxon>
    </lineage>
</organism>
<dbReference type="Proteomes" id="UP000555564">
    <property type="component" value="Unassembled WGS sequence"/>
</dbReference>
<evidence type="ECO:0000313" key="5">
    <source>
        <dbReference type="EMBL" id="MBB6472518.1"/>
    </source>
</evidence>
<keyword evidence="3" id="KW-0804">Transcription</keyword>
<keyword evidence="2 5" id="KW-0238">DNA-binding</keyword>
<evidence type="ECO:0000256" key="1">
    <source>
        <dbReference type="ARBA" id="ARBA00023015"/>
    </source>
</evidence>
<dbReference type="RefSeq" id="WP_343072575.1">
    <property type="nucleotide sequence ID" value="NZ_BAAALO010000037.1"/>
</dbReference>
<sequence>MSEAGGAELTVARIAALAGVSPPTVSRVINGQSGVAVATRQRVEAVLREVGYRRRDSAVSFPILELIFHALESLWALEIIRGVEEVARERGQAVVLTEMQGRMTPGKAWTEQVLARRPTGVIAVFSELTAKQQAQLATRSIPLVVLDPTGEPLHETPSVGATNWSGGLTATRHLLGLGHRRVAMLCGPLAWPCCRARLDGYRAAMDAAGVPVDPGLVRDSTLYVEGGLRDGAALLAMPDPPTAVFTSNDLQAFGVYEAARRAGVRIPEDLSVVGFDDLPFSRWAGPPMTTVRQPLVQMGATAARMVLDLAEGGTLAQHRIELATDLVIRDSTAPPSRS</sequence>
<dbReference type="PANTHER" id="PTHR30146">
    <property type="entry name" value="LACI-RELATED TRANSCRIPTIONAL REPRESSOR"/>
    <property type="match status" value="1"/>
</dbReference>
<dbReference type="EMBL" id="JACHIU010000001">
    <property type="protein sequence ID" value="MBB6472518.1"/>
    <property type="molecule type" value="Genomic_DNA"/>
</dbReference>
<evidence type="ECO:0000313" key="6">
    <source>
        <dbReference type="Proteomes" id="UP000555564"/>
    </source>
</evidence>
<keyword evidence="1" id="KW-0805">Transcription regulation</keyword>
<proteinExistence type="predicted"/>
<dbReference type="Pfam" id="PF13377">
    <property type="entry name" value="Peripla_BP_3"/>
    <property type="match status" value="1"/>
</dbReference>
<comment type="caution">
    <text evidence="5">The sequence shown here is derived from an EMBL/GenBank/DDBJ whole genome shotgun (WGS) entry which is preliminary data.</text>
</comment>
<evidence type="ECO:0000256" key="3">
    <source>
        <dbReference type="ARBA" id="ARBA00023163"/>
    </source>
</evidence>
<gene>
    <name evidence="5" type="ORF">BJ992_001949</name>
</gene>